<dbReference type="RefSeq" id="WP_106989173.1">
    <property type="nucleotide sequence ID" value="NZ_JAVEVW010000026.1"/>
</dbReference>
<feature type="transmembrane region" description="Helical" evidence="1">
    <location>
        <begin position="66"/>
        <end position="84"/>
    </location>
</feature>
<organism evidence="2 3">
    <name type="scientific">Arenimonas caeni</name>
    <dbReference type="NCBI Taxonomy" id="2058085"/>
    <lineage>
        <taxon>Bacteria</taxon>
        <taxon>Pseudomonadati</taxon>
        <taxon>Pseudomonadota</taxon>
        <taxon>Gammaproteobacteria</taxon>
        <taxon>Lysobacterales</taxon>
        <taxon>Lysobacteraceae</taxon>
        <taxon>Arenimonas</taxon>
    </lineage>
</organism>
<dbReference type="OrthoDB" id="5966050at2"/>
<dbReference type="PANTHER" id="PTHR41795">
    <property type="entry name" value="EXOPOLYSACCHARIDE SYNTHESIS PROTEIN"/>
    <property type="match status" value="1"/>
</dbReference>
<dbReference type="Proteomes" id="UP000241736">
    <property type="component" value="Unassembled WGS sequence"/>
</dbReference>
<gene>
    <name evidence="2" type="ORF">C6N40_01195</name>
</gene>
<reference evidence="2 3" key="1">
    <citation type="submission" date="2018-03" db="EMBL/GenBank/DDBJ databases">
        <title>Arenimonas caeni sp. nov., isolated from activated sludge.</title>
        <authorList>
            <person name="Liu H."/>
        </authorList>
    </citation>
    <scope>NUCLEOTIDE SEQUENCE [LARGE SCALE GENOMIC DNA]</scope>
    <source>
        <strain evidence="3">z29</strain>
    </source>
</reference>
<evidence type="ECO:0000256" key="1">
    <source>
        <dbReference type="SAM" id="Phobius"/>
    </source>
</evidence>
<dbReference type="Pfam" id="PF06055">
    <property type="entry name" value="ExoD"/>
    <property type="match status" value="1"/>
</dbReference>
<dbReference type="PIRSF" id="PIRSF033239">
    <property type="entry name" value="ExoD"/>
    <property type="match status" value="1"/>
</dbReference>
<dbReference type="AlphaFoldDB" id="A0A2P6MCT7"/>
<name>A0A2P6MCT7_9GAMM</name>
<keyword evidence="1" id="KW-0472">Membrane</keyword>
<evidence type="ECO:0008006" key="4">
    <source>
        <dbReference type="Google" id="ProtNLM"/>
    </source>
</evidence>
<keyword evidence="1" id="KW-0812">Transmembrane</keyword>
<evidence type="ECO:0000313" key="2">
    <source>
        <dbReference type="EMBL" id="PRH83786.1"/>
    </source>
</evidence>
<dbReference type="EMBL" id="PVLF01000001">
    <property type="protein sequence ID" value="PRH83786.1"/>
    <property type="molecule type" value="Genomic_DNA"/>
</dbReference>
<comment type="caution">
    <text evidence="2">The sequence shown here is derived from an EMBL/GenBank/DDBJ whole genome shotgun (WGS) entry which is preliminary data.</text>
</comment>
<proteinExistence type="predicted"/>
<feature type="transmembrane region" description="Helical" evidence="1">
    <location>
        <begin position="40"/>
        <end position="60"/>
    </location>
</feature>
<dbReference type="InterPro" id="IPR010331">
    <property type="entry name" value="ExoD"/>
</dbReference>
<feature type="transmembrane region" description="Helical" evidence="1">
    <location>
        <begin position="127"/>
        <end position="146"/>
    </location>
</feature>
<keyword evidence="3" id="KW-1185">Reference proteome</keyword>
<sequence length="211" mass="22539">MSPAEISTRALLDALSEGNGDTGNGPLTLGGVLDRFRARAFGIFLLLAVLPAFVPLPVGAGAVSGPLVSLAGLQLLVLMAHPWVPGFLSRRPLSREGVARFRDRTSGLLRRLEKLSRPRTEWVIDHAAARMFTGLLLVLLGFLLALPIPATNYPFGLVLLAYAIALIERDGRLMLVAWILGIAQIVVLVVFSGQLAGALADVLDWARGLFG</sequence>
<feature type="transmembrane region" description="Helical" evidence="1">
    <location>
        <begin position="175"/>
        <end position="200"/>
    </location>
</feature>
<dbReference type="PANTHER" id="PTHR41795:SF1">
    <property type="entry name" value="EXOPOLYSACCHARIDE SYNTHESIS PROTEIN"/>
    <property type="match status" value="1"/>
</dbReference>
<accession>A0A2P6MCT7</accession>
<keyword evidence="1" id="KW-1133">Transmembrane helix</keyword>
<feature type="transmembrane region" description="Helical" evidence="1">
    <location>
        <begin position="152"/>
        <end position="168"/>
    </location>
</feature>
<evidence type="ECO:0000313" key="3">
    <source>
        <dbReference type="Proteomes" id="UP000241736"/>
    </source>
</evidence>
<protein>
    <recommendedName>
        <fullName evidence="4">Exopolysaccharide biosynthesis protein</fullName>
    </recommendedName>
</protein>